<gene>
    <name evidence="2" type="ORF">L207DRAFT_524430</name>
</gene>
<reference evidence="2 3" key="1">
    <citation type="submission" date="2016-04" db="EMBL/GenBank/DDBJ databases">
        <title>A degradative enzymes factory behind the ericoid mycorrhizal symbiosis.</title>
        <authorList>
            <consortium name="DOE Joint Genome Institute"/>
            <person name="Martino E."/>
            <person name="Morin E."/>
            <person name="Grelet G."/>
            <person name="Kuo A."/>
            <person name="Kohler A."/>
            <person name="Daghino S."/>
            <person name="Barry K."/>
            <person name="Choi C."/>
            <person name="Cichocki N."/>
            <person name="Clum A."/>
            <person name="Copeland A."/>
            <person name="Hainaut M."/>
            <person name="Haridas S."/>
            <person name="Labutti K."/>
            <person name="Lindquist E."/>
            <person name="Lipzen A."/>
            <person name="Khouja H.-R."/>
            <person name="Murat C."/>
            <person name="Ohm R."/>
            <person name="Olson A."/>
            <person name="Spatafora J."/>
            <person name="Veneault-Fourrey C."/>
            <person name="Henrissat B."/>
            <person name="Grigoriev I."/>
            <person name="Martin F."/>
            <person name="Perotto S."/>
        </authorList>
    </citation>
    <scope>NUCLEOTIDE SEQUENCE [LARGE SCALE GENOMIC DNA]</scope>
    <source>
        <strain evidence="2 3">F</strain>
    </source>
</reference>
<feature type="region of interest" description="Disordered" evidence="1">
    <location>
        <begin position="209"/>
        <end position="250"/>
    </location>
</feature>
<dbReference type="EMBL" id="KZ613940">
    <property type="protein sequence ID" value="PMD44996.1"/>
    <property type="molecule type" value="Genomic_DNA"/>
</dbReference>
<dbReference type="Proteomes" id="UP000235786">
    <property type="component" value="Unassembled WGS sequence"/>
</dbReference>
<dbReference type="STRING" id="1149755.A0A2J6S2K5"/>
<proteinExistence type="predicted"/>
<accession>A0A2J6S2K5</accession>
<evidence type="ECO:0000313" key="3">
    <source>
        <dbReference type="Proteomes" id="UP000235786"/>
    </source>
</evidence>
<keyword evidence="3" id="KW-1185">Reference proteome</keyword>
<feature type="compositionally biased region" description="Low complexity" evidence="1">
    <location>
        <begin position="55"/>
        <end position="71"/>
    </location>
</feature>
<dbReference type="OrthoDB" id="409136at2759"/>
<name>A0A2J6S2K5_HYAVF</name>
<evidence type="ECO:0000313" key="2">
    <source>
        <dbReference type="EMBL" id="PMD44996.1"/>
    </source>
</evidence>
<organism evidence="2 3">
    <name type="scientific">Hyaloscypha variabilis (strain UAMH 11265 / GT02V1 / F)</name>
    <name type="common">Meliniomyces variabilis</name>
    <dbReference type="NCBI Taxonomy" id="1149755"/>
    <lineage>
        <taxon>Eukaryota</taxon>
        <taxon>Fungi</taxon>
        <taxon>Dikarya</taxon>
        <taxon>Ascomycota</taxon>
        <taxon>Pezizomycotina</taxon>
        <taxon>Leotiomycetes</taxon>
        <taxon>Helotiales</taxon>
        <taxon>Hyaloscyphaceae</taxon>
        <taxon>Hyaloscypha</taxon>
        <taxon>Hyaloscypha variabilis</taxon>
    </lineage>
</organism>
<protein>
    <submittedName>
        <fullName evidence="2">Uncharacterized protein</fullName>
    </submittedName>
</protein>
<feature type="compositionally biased region" description="Basic and acidic residues" evidence="1">
    <location>
        <begin position="209"/>
        <end position="228"/>
    </location>
</feature>
<dbReference type="AlphaFoldDB" id="A0A2J6S2K5"/>
<sequence length="250" mass="29340">MSGNDPWRTIDRDEYMPPGYNVARQGILPIRIPISTEQKYRCPSSVDESDDRSDASSQTTSTAPSSVPSTDSVPIAAMNPIDYGYEFCCPFEFVGCELSFHPTQIDAYISHTITHFFDHRPPPKTICIFCPQIFENPNDRVANWRERMRHIADHYRRLERFEHSGPDFFVIEYMRQKRIISGDDYKWATRHTERHDCDGLVDFGHKTAEMRRKKGKSIEEPYDLEKEDRHRRRYMSSKSKGKEGKRHTRN</sequence>
<feature type="region of interest" description="Disordered" evidence="1">
    <location>
        <begin position="39"/>
        <end position="71"/>
    </location>
</feature>
<evidence type="ECO:0000256" key="1">
    <source>
        <dbReference type="SAM" id="MobiDB-lite"/>
    </source>
</evidence>